<feature type="compositionally biased region" description="Polar residues" evidence="1">
    <location>
        <begin position="22"/>
        <end position="34"/>
    </location>
</feature>
<sequence length="34" mass="4000">MAFFHSNFMLQIPHQDDHNQPPILTSCNPQDFND</sequence>
<proteinExistence type="predicted"/>
<dbReference type="EMBL" id="JAVIJP010000027">
    <property type="protein sequence ID" value="KAL3636270.1"/>
    <property type="molecule type" value="Genomic_DNA"/>
</dbReference>
<dbReference type="AlphaFoldDB" id="A0ABD3D1Y1"/>
<accession>A0ABD3D1Y1</accession>
<dbReference type="Proteomes" id="UP001632038">
    <property type="component" value="Unassembled WGS sequence"/>
</dbReference>
<reference evidence="3" key="1">
    <citation type="journal article" date="2024" name="IScience">
        <title>Strigolactones Initiate the Formation of Haustorium-like Structures in Castilleja.</title>
        <authorList>
            <person name="Buerger M."/>
            <person name="Peterson D."/>
            <person name="Chory J."/>
        </authorList>
    </citation>
    <scope>NUCLEOTIDE SEQUENCE [LARGE SCALE GENOMIC DNA]</scope>
</reference>
<evidence type="ECO:0000256" key="1">
    <source>
        <dbReference type="SAM" id="MobiDB-lite"/>
    </source>
</evidence>
<evidence type="ECO:0000313" key="2">
    <source>
        <dbReference type="EMBL" id="KAL3636270.1"/>
    </source>
</evidence>
<keyword evidence="3" id="KW-1185">Reference proteome</keyword>
<feature type="region of interest" description="Disordered" evidence="1">
    <location>
        <begin position="14"/>
        <end position="34"/>
    </location>
</feature>
<evidence type="ECO:0000313" key="3">
    <source>
        <dbReference type="Proteomes" id="UP001632038"/>
    </source>
</evidence>
<organism evidence="2 3">
    <name type="scientific">Castilleja foliolosa</name>
    <dbReference type="NCBI Taxonomy" id="1961234"/>
    <lineage>
        <taxon>Eukaryota</taxon>
        <taxon>Viridiplantae</taxon>
        <taxon>Streptophyta</taxon>
        <taxon>Embryophyta</taxon>
        <taxon>Tracheophyta</taxon>
        <taxon>Spermatophyta</taxon>
        <taxon>Magnoliopsida</taxon>
        <taxon>eudicotyledons</taxon>
        <taxon>Gunneridae</taxon>
        <taxon>Pentapetalae</taxon>
        <taxon>asterids</taxon>
        <taxon>lamiids</taxon>
        <taxon>Lamiales</taxon>
        <taxon>Orobanchaceae</taxon>
        <taxon>Pedicularideae</taxon>
        <taxon>Castillejinae</taxon>
        <taxon>Castilleja</taxon>
    </lineage>
</organism>
<comment type="caution">
    <text evidence="2">The sequence shown here is derived from an EMBL/GenBank/DDBJ whole genome shotgun (WGS) entry which is preliminary data.</text>
</comment>
<protein>
    <submittedName>
        <fullName evidence="2">Uncharacterized protein</fullName>
    </submittedName>
</protein>
<name>A0ABD3D1Y1_9LAMI</name>
<gene>
    <name evidence="2" type="ORF">CASFOL_020817</name>
</gene>